<reference evidence="2" key="1">
    <citation type="submission" date="2016-08" db="EMBL/GenBank/DDBJ databases">
        <authorList>
            <person name="Varghese N."/>
            <person name="Submissions Spin"/>
        </authorList>
    </citation>
    <scope>NUCLEOTIDE SEQUENCE [LARGE SCALE GENOMIC DNA]</scope>
    <source>
        <strain evidence="2">ERR11</strain>
    </source>
</reference>
<sequence>MPDQAVVWHAFQVDDELEKLDLDRAGLIHAIELAAHERSFITANDAPGFGSYLVYGKLGRGLRDYYLPRGWLKDDSNNQCAIRHPKRKLRIVPCNFDELAGSPTGRPSNRSPKGEVSKHTSFCNRTAWLPGLEVPVVDPQMNDGYQTWVLGTFIDNVNPVGAELSWPVGFNGNFFTQFGKRLILLSGEDDTGVGRRKDDNSPTDIVDIQIKRK</sequence>
<dbReference type="EMBL" id="FMAI01000011">
    <property type="protein sequence ID" value="SCB45305.1"/>
    <property type="molecule type" value="Genomic_DNA"/>
</dbReference>
<name>A0A1C3WZD1_9BRAD</name>
<evidence type="ECO:0000313" key="1">
    <source>
        <dbReference type="EMBL" id="SCB45305.1"/>
    </source>
</evidence>
<dbReference type="AlphaFoldDB" id="A0A1C3WZD1"/>
<evidence type="ECO:0000313" key="2">
    <source>
        <dbReference type="Proteomes" id="UP000199184"/>
    </source>
</evidence>
<proteinExistence type="predicted"/>
<dbReference type="Proteomes" id="UP000199184">
    <property type="component" value="Unassembled WGS sequence"/>
</dbReference>
<organism evidence="1 2">
    <name type="scientific">Bradyrhizobium shewense</name>
    <dbReference type="NCBI Taxonomy" id="1761772"/>
    <lineage>
        <taxon>Bacteria</taxon>
        <taxon>Pseudomonadati</taxon>
        <taxon>Pseudomonadota</taxon>
        <taxon>Alphaproteobacteria</taxon>
        <taxon>Hyphomicrobiales</taxon>
        <taxon>Nitrobacteraceae</taxon>
        <taxon>Bradyrhizobium</taxon>
    </lineage>
</organism>
<protein>
    <submittedName>
        <fullName evidence="1">Uncharacterized protein</fullName>
    </submittedName>
</protein>
<keyword evidence="2" id="KW-1185">Reference proteome</keyword>
<accession>A0A1C3WZD1</accession>
<dbReference type="RefSeq" id="WP_129590906.1">
    <property type="nucleotide sequence ID" value="NZ_FMAI01000011.1"/>
</dbReference>
<gene>
    <name evidence="1" type="ORF">GA0061098_101118</name>
</gene>